<evidence type="ECO:0000313" key="2">
    <source>
        <dbReference type="Proteomes" id="UP000202306"/>
    </source>
</evidence>
<dbReference type="KEGG" id="vg:28800247"/>
<accession>A0A160DD31</accession>
<gene>
    <name evidence="1" type="primary">73</name>
    <name evidence="1" type="ORF">PBI_VENDETTA_73</name>
</gene>
<evidence type="ECO:0000313" key="1">
    <source>
        <dbReference type="EMBL" id="ANA85620.1"/>
    </source>
</evidence>
<name>A0A160DD31_9CAUD</name>
<organism evidence="1 2">
    <name type="scientific">Gordonia phage Vendetta</name>
    <dbReference type="NCBI Taxonomy" id="1838082"/>
    <lineage>
        <taxon>Viruses</taxon>
        <taxon>Duplodnaviria</taxon>
        <taxon>Heunggongvirae</taxon>
        <taxon>Uroviricota</taxon>
        <taxon>Caudoviricetes</taxon>
        <taxon>Ruthgordonvirinae</taxon>
        <taxon>Vendettavirus</taxon>
        <taxon>Vendettavirus vendetta</taxon>
    </lineage>
</organism>
<dbReference type="OrthoDB" id="40728at10239"/>
<reference evidence="1 2" key="1">
    <citation type="submission" date="2016-03" db="EMBL/GenBank/DDBJ databases">
        <authorList>
            <person name="Stanton A.J."/>
            <person name="Montgomery M.T."/>
            <person name="Guerrero C.A."/>
            <person name="Mavrich T.N."/>
            <person name="Pope W.H."/>
            <person name="Garlena R.A."/>
            <person name="Russell D.A."/>
            <person name="Jacobs-Sera D."/>
            <person name="Hendrix R.W."/>
            <person name="Hatfull G.F."/>
        </authorList>
    </citation>
    <scope>NUCLEOTIDE SEQUENCE [LARGE SCALE GENOMIC DNA]</scope>
</reference>
<dbReference type="EMBL" id="KU998237">
    <property type="protein sequence ID" value="ANA85620.1"/>
    <property type="molecule type" value="Genomic_DNA"/>
</dbReference>
<sequence>MKTFEFEDWAGDKLEASPARHDSGLVEVAIYGPGVTAGVELPHGAIPNLIAYLYGNLPASERTRVLDGLQRVERIGPNG</sequence>
<dbReference type="GeneID" id="28800247"/>
<proteinExistence type="predicted"/>
<keyword evidence="2" id="KW-1185">Reference proteome</keyword>
<dbReference type="Proteomes" id="UP000202306">
    <property type="component" value="Segment"/>
</dbReference>
<dbReference type="RefSeq" id="YP_009274005.1">
    <property type="nucleotide sequence ID" value="NC_030911.1"/>
</dbReference>
<protein>
    <submittedName>
        <fullName evidence="1">Uncharacterized protein</fullName>
    </submittedName>
</protein>